<dbReference type="AlphaFoldDB" id="A0A1H0BWT2"/>
<feature type="signal peptide" evidence="1">
    <location>
        <begin position="1"/>
        <end position="21"/>
    </location>
</feature>
<evidence type="ECO:0000313" key="3">
    <source>
        <dbReference type="Proteomes" id="UP000198793"/>
    </source>
</evidence>
<evidence type="ECO:0000313" key="2">
    <source>
        <dbReference type="EMBL" id="SDN50026.1"/>
    </source>
</evidence>
<organism evidence="2 3">
    <name type="scientific">Aureimonas jatrophae</name>
    <dbReference type="NCBI Taxonomy" id="1166073"/>
    <lineage>
        <taxon>Bacteria</taxon>
        <taxon>Pseudomonadati</taxon>
        <taxon>Pseudomonadota</taxon>
        <taxon>Alphaproteobacteria</taxon>
        <taxon>Hyphomicrobiales</taxon>
        <taxon>Aurantimonadaceae</taxon>
        <taxon>Aureimonas</taxon>
    </lineage>
</organism>
<dbReference type="STRING" id="1166073.SAMN05192530_10135"/>
<dbReference type="InterPro" id="IPR010642">
    <property type="entry name" value="Invasion_prot_B"/>
</dbReference>
<gene>
    <name evidence="2" type="ORF">SAMN05192530_10135</name>
</gene>
<evidence type="ECO:0000256" key="1">
    <source>
        <dbReference type="SAM" id="SignalP"/>
    </source>
</evidence>
<dbReference type="Gene3D" id="2.60.40.1880">
    <property type="entry name" value="Invasion associated locus B (IalB) protein"/>
    <property type="match status" value="1"/>
</dbReference>
<dbReference type="Pfam" id="PF06776">
    <property type="entry name" value="IalB"/>
    <property type="match status" value="1"/>
</dbReference>
<keyword evidence="3" id="KW-1185">Reference proteome</keyword>
<dbReference type="EMBL" id="FNIT01000001">
    <property type="protein sequence ID" value="SDN50026.1"/>
    <property type="molecule type" value="Genomic_DNA"/>
</dbReference>
<keyword evidence="1" id="KW-0732">Signal</keyword>
<dbReference type="InterPro" id="IPR038696">
    <property type="entry name" value="IalB_sf"/>
</dbReference>
<sequence length="167" mass="17866">MKQVLMMAVAMLALSGAAAGAAQTPTRMSQYNDWGSYSYDQNGAKVCYVLTTPKTMQPASVDHGDIFFLVSQKPGARSSYEPQVVMGYPLREGSKVVVDVDGKKFNMFTRGESAWMENAAEEPQLVAALKAGKAMKVDATSQRGTATNYTYSLAGVTAALNSIATCK</sequence>
<proteinExistence type="predicted"/>
<dbReference type="RefSeq" id="WP_170842407.1">
    <property type="nucleotide sequence ID" value="NZ_FNIT01000001.1"/>
</dbReference>
<feature type="chain" id="PRO_5011661466" description="Invasion associated locus B (IalB) protein" evidence="1">
    <location>
        <begin position="22"/>
        <end position="167"/>
    </location>
</feature>
<evidence type="ECO:0008006" key="4">
    <source>
        <dbReference type="Google" id="ProtNLM"/>
    </source>
</evidence>
<protein>
    <recommendedName>
        <fullName evidence="4">Invasion associated locus B (IalB) protein</fullName>
    </recommendedName>
</protein>
<name>A0A1H0BWT2_9HYPH</name>
<dbReference type="Proteomes" id="UP000198793">
    <property type="component" value="Unassembled WGS sequence"/>
</dbReference>
<reference evidence="2 3" key="1">
    <citation type="submission" date="2016-10" db="EMBL/GenBank/DDBJ databases">
        <authorList>
            <person name="de Groot N.N."/>
        </authorList>
    </citation>
    <scope>NUCLEOTIDE SEQUENCE [LARGE SCALE GENOMIC DNA]</scope>
    <source>
        <strain evidence="3">L7-484,KACC 16230,DSM 25025</strain>
    </source>
</reference>
<accession>A0A1H0BWT2</accession>